<evidence type="ECO:0000256" key="4">
    <source>
        <dbReference type="RuleBase" id="RU004413"/>
    </source>
</evidence>
<gene>
    <name evidence="5" type="primary">rpl16</name>
</gene>
<dbReference type="PROSITE" id="PS00701">
    <property type="entry name" value="RIBOSOMAL_L16_2"/>
    <property type="match status" value="1"/>
</dbReference>
<dbReference type="Pfam" id="PF00252">
    <property type="entry name" value="Ribosomal_L16"/>
    <property type="match status" value="1"/>
</dbReference>
<dbReference type="GO" id="GO:0019843">
    <property type="term" value="F:rRNA binding"/>
    <property type="evidence" value="ECO:0007669"/>
    <property type="project" value="InterPro"/>
</dbReference>
<proteinExistence type="inferred from homology"/>
<dbReference type="SUPFAM" id="SSF54686">
    <property type="entry name" value="Ribosomal protein L16p/L10e"/>
    <property type="match status" value="1"/>
</dbReference>
<keyword evidence="2 4" id="KW-0689">Ribosomal protein</keyword>
<dbReference type="RefSeq" id="YP_007890663.1">
    <property type="nucleotide sequence ID" value="NC_021126.1"/>
</dbReference>
<comment type="similarity">
    <text evidence="1 4">Belongs to the universal ribosomal protein uL16 family.</text>
</comment>
<evidence type="ECO:0000313" key="5">
    <source>
        <dbReference type="EMBL" id="AGH24157.1"/>
    </source>
</evidence>
<dbReference type="PRINTS" id="PR00060">
    <property type="entry name" value="RIBOSOMALL16"/>
</dbReference>
<reference evidence="5" key="2">
    <citation type="journal article" date="2013" name="Genome Biol. Evol.">
        <title>Strikingly bacteria-like and gene-rich mitochondrial genomes throughout jakobid protists.</title>
        <authorList>
            <person name="Burger G."/>
            <person name="Gray M.W."/>
            <person name="Forget L."/>
            <person name="Lang B.F."/>
        </authorList>
    </citation>
    <scope>NUCLEOTIDE SEQUENCE</scope>
    <source>
        <strain evidence="5">ATCC 50695</strain>
    </source>
</reference>
<dbReference type="PANTHER" id="PTHR12220:SF13">
    <property type="entry name" value="LARGE RIBOSOMAL SUBUNIT PROTEIN UL16M"/>
    <property type="match status" value="1"/>
</dbReference>
<dbReference type="GO" id="GO:0003735">
    <property type="term" value="F:structural constituent of ribosome"/>
    <property type="evidence" value="ECO:0007669"/>
    <property type="project" value="InterPro"/>
</dbReference>
<evidence type="ECO:0000256" key="3">
    <source>
        <dbReference type="ARBA" id="ARBA00023274"/>
    </source>
</evidence>
<dbReference type="AlphaFoldDB" id="M4Q9R1"/>
<dbReference type="InterPro" id="IPR000114">
    <property type="entry name" value="Ribosomal_uL16_bact-type"/>
</dbReference>
<dbReference type="GeneID" id="15333085"/>
<dbReference type="Gene3D" id="3.90.1170.10">
    <property type="entry name" value="Ribosomal protein L10e/L16"/>
    <property type="match status" value="1"/>
</dbReference>
<reference evidence="5" key="1">
    <citation type="journal article" date="2006" name="RNA">
        <title>Hybrid E. coli--Mitochondrial ribonuclease P RNAs are catalytically active.</title>
        <authorList>
            <person name="Seif E."/>
            <person name="Cadieux A."/>
            <person name="Lang B.F."/>
        </authorList>
    </citation>
    <scope>NUCLEOTIDE SEQUENCE</scope>
    <source>
        <strain evidence="5">ATCC 50695</strain>
    </source>
</reference>
<dbReference type="InterPro" id="IPR036920">
    <property type="entry name" value="Ribosomal_uL16_sf"/>
</dbReference>
<dbReference type="EMBL" id="KC353354">
    <property type="protein sequence ID" value="AGH24157.1"/>
    <property type="molecule type" value="Genomic_DNA"/>
</dbReference>
<organism evidence="5">
    <name type="scientific">Jakoba bahamiensis</name>
    <dbReference type="NCBI Taxonomy" id="221721"/>
    <lineage>
        <taxon>Eukaryota</taxon>
        <taxon>Discoba</taxon>
        <taxon>Jakobida</taxon>
        <taxon>Histionina</taxon>
        <taxon>Jakobidae</taxon>
        <taxon>Jakoba</taxon>
    </lineage>
</organism>
<dbReference type="GO" id="GO:1990904">
    <property type="term" value="C:ribonucleoprotein complex"/>
    <property type="evidence" value="ECO:0007669"/>
    <property type="project" value="UniProtKB-KW"/>
</dbReference>
<dbReference type="InterPro" id="IPR047873">
    <property type="entry name" value="Ribosomal_uL16"/>
</dbReference>
<dbReference type="NCBIfam" id="TIGR01164">
    <property type="entry name" value="rplP_bact"/>
    <property type="match status" value="1"/>
</dbReference>
<dbReference type="HAMAP" id="MF_01342">
    <property type="entry name" value="Ribosomal_uL16"/>
    <property type="match status" value="1"/>
</dbReference>
<protein>
    <submittedName>
        <fullName evidence="5">Ribosomal protein L16</fullName>
    </submittedName>
</protein>
<dbReference type="PANTHER" id="PTHR12220">
    <property type="entry name" value="50S/60S RIBOSOMAL PROTEIN L16"/>
    <property type="match status" value="1"/>
</dbReference>
<dbReference type="InterPro" id="IPR016180">
    <property type="entry name" value="Ribosomal_uL16_dom"/>
</dbReference>
<geneLocation type="mitochondrion" evidence="5"/>
<keyword evidence="5" id="KW-0496">Mitochondrion</keyword>
<dbReference type="GO" id="GO:0006412">
    <property type="term" value="P:translation"/>
    <property type="evidence" value="ECO:0007669"/>
    <property type="project" value="InterPro"/>
</dbReference>
<evidence type="ECO:0000256" key="1">
    <source>
        <dbReference type="ARBA" id="ARBA00008931"/>
    </source>
</evidence>
<dbReference type="GO" id="GO:0005840">
    <property type="term" value="C:ribosome"/>
    <property type="evidence" value="ECO:0007669"/>
    <property type="project" value="UniProtKB-KW"/>
</dbReference>
<accession>M4Q9R1</accession>
<dbReference type="FunFam" id="3.90.1170.10:FF:000001">
    <property type="entry name" value="50S ribosomal protein L16"/>
    <property type="match status" value="1"/>
</dbReference>
<keyword evidence="3 4" id="KW-0687">Ribonucleoprotein</keyword>
<sequence length="138" mass="15777">MVIPKKTKYRKYQKGRIKGIDLRSYVSFGEYGLQALSSYRLTERQIEACRVAITRKIRKIGKVWVRVFSDIPVTAKPTEVRMGKGKGSIDHWIVRIKPGKILFEVSGVPYEMAKRALELGAYKLPIPTKVISKDINHS</sequence>
<name>M4Q9R1_9EUKA</name>
<dbReference type="CDD" id="cd01433">
    <property type="entry name" value="Ribosomal_L16_L10e"/>
    <property type="match status" value="1"/>
</dbReference>
<evidence type="ECO:0000256" key="2">
    <source>
        <dbReference type="ARBA" id="ARBA00022980"/>
    </source>
</evidence>
<dbReference type="InterPro" id="IPR020798">
    <property type="entry name" value="Ribosomal_uL16_CS"/>
</dbReference>